<sequence>MTTTAGLSSDRLLVQIASYNTALQGLRGVPQDLVDWLSPTLKVSKFLSRQHRAPDIVAVGFQELLPLHQGLAGRSSGVIKDRNALILSQLEAHAPNGERYSLVAHVVNVGVALLVYALDDGVSRHVRDVQTQWTGCGPAYMGNKGAVGVRFRVQTKDGGLGEVYTFVGAHLTAHDYNIARRISDYHHIAGSLLFPPLPGSPSGASTTMFSTSHLFFLGDLNFRLDLPPTSPYAGRVNAHRVEAALDTQSGREELKEFDQLLQERRKHTIFHGFREGEFWAFKCSYKFKIGEVDKYSGQRTPSWTDRILYATYSDSPDITDSSGITSLLYTSIPSYTTSDHKPIVALLLLPSSTRAHEPDNTIPLLSLPHNFTPKPDPLTGIKKYTGRILDRIIGLFWSLLVFIGAGYTVVGICNFVLGLGAWTWWRSKPGNNSANV</sequence>
<organism evidence="3 4">
    <name type="scientific">Russula ochroleuca</name>
    <dbReference type="NCBI Taxonomy" id="152965"/>
    <lineage>
        <taxon>Eukaryota</taxon>
        <taxon>Fungi</taxon>
        <taxon>Dikarya</taxon>
        <taxon>Basidiomycota</taxon>
        <taxon>Agaricomycotina</taxon>
        <taxon>Agaricomycetes</taxon>
        <taxon>Russulales</taxon>
        <taxon>Russulaceae</taxon>
        <taxon>Russula</taxon>
    </lineage>
</organism>
<name>A0A9P5MU06_9AGAM</name>
<keyword evidence="1" id="KW-1133">Transmembrane helix</keyword>
<evidence type="ECO:0000259" key="2">
    <source>
        <dbReference type="SMART" id="SM00128"/>
    </source>
</evidence>
<dbReference type="Pfam" id="PF22669">
    <property type="entry name" value="Exo_endo_phos2"/>
    <property type="match status" value="1"/>
</dbReference>
<dbReference type="AlphaFoldDB" id="A0A9P5MU06"/>
<reference evidence="3" key="1">
    <citation type="submission" date="2019-10" db="EMBL/GenBank/DDBJ databases">
        <authorList>
            <consortium name="DOE Joint Genome Institute"/>
            <person name="Kuo A."/>
            <person name="Miyauchi S."/>
            <person name="Kiss E."/>
            <person name="Drula E."/>
            <person name="Kohler A."/>
            <person name="Sanchez-Garcia M."/>
            <person name="Andreopoulos B."/>
            <person name="Barry K.W."/>
            <person name="Bonito G."/>
            <person name="Buee M."/>
            <person name="Carver A."/>
            <person name="Chen C."/>
            <person name="Cichocki N."/>
            <person name="Clum A."/>
            <person name="Culley D."/>
            <person name="Crous P.W."/>
            <person name="Fauchery L."/>
            <person name="Girlanda M."/>
            <person name="Hayes R."/>
            <person name="Keri Z."/>
            <person name="LaButti K."/>
            <person name="Lipzen A."/>
            <person name="Lombard V."/>
            <person name="Magnuson J."/>
            <person name="Maillard F."/>
            <person name="Morin E."/>
            <person name="Murat C."/>
            <person name="Nolan M."/>
            <person name="Ohm R."/>
            <person name="Pangilinan J."/>
            <person name="Pereira M."/>
            <person name="Perotto S."/>
            <person name="Peter M."/>
            <person name="Riley R."/>
            <person name="Sitrit Y."/>
            <person name="Stielow B."/>
            <person name="Szollosi G."/>
            <person name="Zifcakova L."/>
            <person name="Stursova M."/>
            <person name="Spatafora J.W."/>
            <person name="Tedersoo L."/>
            <person name="Vaario L.-M."/>
            <person name="Yamada A."/>
            <person name="Yan M."/>
            <person name="Wang P."/>
            <person name="Xu J."/>
            <person name="Bruns T."/>
            <person name="Baldrian P."/>
            <person name="Vilgalys R."/>
            <person name="Henrissat B."/>
            <person name="Grigoriev I.V."/>
            <person name="Hibbett D."/>
            <person name="Nagy L.G."/>
            <person name="Martin F.M."/>
        </authorList>
    </citation>
    <scope>NUCLEOTIDE SEQUENCE</scope>
    <source>
        <strain evidence="3">Prilba</strain>
    </source>
</reference>
<dbReference type="Proteomes" id="UP000759537">
    <property type="component" value="Unassembled WGS sequence"/>
</dbReference>
<dbReference type="InterPro" id="IPR036691">
    <property type="entry name" value="Endo/exonu/phosph_ase_sf"/>
</dbReference>
<dbReference type="OrthoDB" id="62798at2759"/>
<keyword evidence="1" id="KW-0472">Membrane</keyword>
<keyword evidence="1" id="KW-0812">Transmembrane</keyword>
<dbReference type="SUPFAM" id="SSF56219">
    <property type="entry name" value="DNase I-like"/>
    <property type="match status" value="1"/>
</dbReference>
<evidence type="ECO:0000313" key="3">
    <source>
        <dbReference type="EMBL" id="KAF8478709.1"/>
    </source>
</evidence>
<dbReference type="GO" id="GO:0046856">
    <property type="term" value="P:phosphatidylinositol dephosphorylation"/>
    <property type="evidence" value="ECO:0007669"/>
    <property type="project" value="InterPro"/>
</dbReference>
<dbReference type="GO" id="GO:0004439">
    <property type="term" value="F:phosphatidylinositol-4,5-bisphosphate 5-phosphatase activity"/>
    <property type="evidence" value="ECO:0007669"/>
    <property type="project" value="TreeGrafter"/>
</dbReference>
<dbReference type="Gene3D" id="3.60.10.10">
    <property type="entry name" value="Endonuclease/exonuclease/phosphatase"/>
    <property type="match status" value="1"/>
</dbReference>
<dbReference type="SMART" id="SM00128">
    <property type="entry name" value="IPPc"/>
    <property type="match status" value="1"/>
</dbReference>
<proteinExistence type="predicted"/>
<evidence type="ECO:0000256" key="1">
    <source>
        <dbReference type="SAM" id="Phobius"/>
    </source>
</evidence>
<feature type="domain" description="Inositol polyphosphate-related phosphatase" evidence="2">
    <location>
        <begin position="10"/>
        <end position="355"/>
    </location>
</feature>
<dbReference type="EMBL" id="WHVB01000011">
    <property type="protein sequence ID" value="KAF8478709.1"/>
    <property type="molecule type" value="Genomic_DNA"/>
</dbReference>
<dbReference type="InterPro" id="IPR000300">
    <property type="entry name" value="IPPc"/>
</dbReference>
<protein>
    <submittedName>
        <fullName evidence="3">Inositol polyphosphate phosphatase</fullName>
    </submittedName>
</protein>
<comment type="caution">
    <text evidence="3">The sequence shown here is derived from an EMBL/GenBank/DDBJ whole genome shotgun (WGS) entry which is preliminary data.</text>
</comment>
<dbReference type="PANTHER" id="PTHR11200:SF286">
    <property type="entry name" value="5-PHOSPHATASE, PUTATIVE (AFU_ORTHOLOGUE AFUA_5G07600)-RELATED"/>
    <property type="match status" value="1"/>
</dbReference>
<evidence type="ECO:0000313" key="4">
    <source>
        <dbReference type="Proteomes" id="UP000759537"/>
    </source>
</evidence>
<dbReference type="PANTHER" id="PTHR11200">
    <property type="entry name" value="INOSITOL 5-PHOSPHATASE"/>
    <property type="match status" value="1"/>
</dbReference>
<gene>
    <name evidence="3" type="ORF">DFH94DRAFT_751703</name>
</gene>
<reference evidence="3" key="2">
    <citation type="journal article" date="2020" name="Nat. Commun.">
        <title>Large-scale genome sequencing of mycorrhizal fungi provides insights into the early evolution of symbiotic traits.</title>
        <authorList>
            <person name="Miyauchi S."/>
            <person name="Kiss E."/>
            <person name="Kuo A."/>
            <person name="Drula E."/>
            <person name="Kohler A."/>
            <person name="Sanchez-Garcia M."/>
            <person name="Morin E."/>
            <person name="Andreopoulos B."/>
            <person name="Barry K.W."/>
            <person name="Bonito G."/>
            <person name="Buee M."/>
            <person name="Carver A."/>
            <person name="Chen C."/>
            <person name="Cichocki N."/>
            <person name="Clum A."/>
            <person name="Culley D."/>
            <person name="Crous P.W."/>
            <person name="Fauchery L."/>
            <person name="Girlanda M."/>
            <person name="Hayes R.D."/>
            <person name="Keri Z."/>
            <person name="LaButti K."/>
            <person name="Lipzen A."/>
            <person name="Lombard V."/>
            <person name="Magnuson J."/>
            <person name="Maillard F."/>
            <person name="Murat C."/>
            <person name="Nolan M."/>
            <person name="Ohm R.A."/>
            <person name="Pangilinan J."/>
            <person name="Pereira M.F."/>
            <person name="Perotto S."/>
            <person name="Peter M."/>
            <person name="Pfister S."/>
            <person name="Riley R."/>
            <person name="Sitrit Y."/>
            <person name="Stielow J.B."/>
            <person name="Szollosi G."/>
            <person name="Zifcakova L."/>
            <person name="Stursova M."/>
            <person name="Spatafora J.W."/>
            <person name="Tedersoo L."/>
            <person name="Vaario L.M."/>
            <person name="Yamada A."/>
            <person name="Yan M."/>
            <person name="Wang P."/>
            <person name="Xu J."/>
            <person name="Bruns T."/>
            <person name="Baldrian P."/>
            <person name="Vilgalys R."/>
            <person name="Dunand C."/>
            <person name="Henrissat B."/>
            <person name="Grigoriev I.V."/>
            <person name="Hibbett D."/>
            <person name="Nagy L.G."/>
            <person name="Martin F.M."/>
        </authorList>
    </citation>
    <scope>NUCLEOTIDE SEQUENCE</scope>
    <source>
        <strain evidence="3">Prilba</strain>
    </source>
</reference>
<feature type="transmembrane region" description="Helical" evidence="1">
    <location>
        <begin position="392"/>
        <end position="425"/>
    </location>
</feature>
<keyword evidence="4" id="KW-1185">Reference proteome</keyword>
<dbReference type="InterPro" id="IPR046985">
    <property type="entry name" value="IP5"/>
</dbReference>
<accession>A0A9P5MU06</accession>